<comment type="caution">
    <text evidence="2">The sequence shown here is derived from an EMBL/GenBank/DDBJ whole genome shotgun (WGS) entry which is preliminary data.</text>
</comment>
<feature type="coiled-coil region" evidence="1">
    <location>
        <begin position="65"/>
        <end position="103"/>
    </location>
</feature>
<accession>A0A4Z2HCL8</accession>
<organism evidence="2 3">
    <name type="scientific">Liparis tanakae</name>
    <name type="common">Tanaka's snailfish</name>
    <dbReference type="NCBI Taxonomy" id="230148"/>
    <lineage>
        <taxon>Eukaryota</taxon>
        <taxon>Metazoa</taxon>
        <taxon>Chordata</taxon>
        <taxon>Craniata</taxon>
        <taxon>Vertebrata</taxon>
        <taxon>Euteleostomi</taxon>
        <taxon>Actinopterygii</taxon>
        <taxon>Neopterygii</taxon>
        <taxon>Teleostei</taxon>
        <taxon>Neoteleostei</taxon>
        <taxon>Acanthomorphata</taxon>
        <taxon>Eupercaria</taxon>
        <taxon>Perciformes</taxon>
        <taxon>Cottioidei</taxon>
        <taxon>Cottales</taxon>
        <taxon>Liparidae</taxon>
        <taxon>Liparis</taxon>
    </lineage>
</organism>
<protein>
    <submittedName>
        <fullName evidence="2">Uncharacterized protein</fullName>
    </submittedName>
</protein>
<dbReference type="EMBL" id="SRLO01000286">
    <property type="protein sequence ID" value="TNN62763.1"/>
    <property type="molecule type" value="Genomic_DNA"/>
</dbReference>
<gene>
    <name evidence="2" type="ORF">EYF80_026989</name>
</gene>
<sequence length="218" mass="25142">MHVHRIQQQSCAARICPPVQEQRRTGLAMMMMADCVGFQAQIASIIEILANSAVAEICKLVDDGYAALRSQMDRERDKSERENDALRRKLREIDVKMRSHERKMRRRSPREETHAVHFRPSEGTVAIEEEADHHPPVVPPLPDTSIDKAFHHISKEDPMLLPLVKQEKEEGDDCNLDLKVEFSSAMDFATLWCCQEVLRMSQRERGPKCRHNFCKTNI</sequence>
<evidence type="ECO:0000256" key="1">
    <source>
        <dbReference type="SAM" id="Coils"/>
    </source>
</evidence>
<proteinExistence type="predicted"/>
<dbReference type="AlphaFoldDB" id="A0A4Z2HCL8"/>
<evidence type="ECO:0000313" key="2">
    <source>
        <dbReference type="EMBL" id="TNN62763.1"/>
    </source>
</evidence>
<keyword evidence="3" id="KW-1185">Reference proteome</keyword>
<keyword evidence="1" id="KW-0175">Coiled coil</keyword>
<evidence type="ECO:0000313" key="3">
    <source>
        <dbReference type="Proteomes" id="UP000314294"/>
    </source>
</evidence>
<reference evidence="2 3" key="1">
    <citation type="submission" date="2019-03" db="EMBL/GenBank/DDBJ databases">
        <title>First draft genome of Liparis tanakae, snailfish: a comprehensive survey of snailfish specific genes.</title>
        <authorList>
            <person name="Kim W."/>
            <person name="Song I."/>
            <person name="Jeong J.-H."/>
            <person name="Kim D."/>
            <person name="Kim S."/>
            <person name="Ryu S."/>
            <person name="Song J.Y."/>
            <person name="Lee S.K."/>
        </authorList>
    </citation>
    <scope>NUCLEOTIDE SEQUENCE [LARGE SCALE GENOMIC DNA]</scope>
    <source>
        <tissue evidence="2">Muscle</tissue>
    </source>
</reference>
<dbReference type="OrthoDB" id="427030at2759"/>
<name>A0A4Z2HCL8_9TELE</name>
<dbReference type="Proteomes" id="UP000314294">
    <property type="component" value="Unassembled WGS sequence"/>
</dbReference>